<dbReference type="AlphaFoldDB" id="A0AAV9HIR3"/>
<feature type="non-terminal residue" evidence="2">
    <location>
        <position position="94"/>
    </location>
</feature>
<evidence type="ECO:0000313" key="2">
    <source>
        <dbReference type="EMBL" id="KAK4459909.1"/>
    </source>
</evidence>
<evidence type="ECO:0000313" key="3">
    <source>
        <dbReference type="Proteomes" id="UP001321749"/>
    </source>
</evidence>
<feature type="compositionally biased region" description="Basic and acidic residues" evidence="1">
    <location>
        <begin position="68"/>
        <end position="85"/>
    </location>
</feature>
<organism evidence="2 3">
    <name type="scientific">Cladorrhinum samala</name>
    <dbReference type="NCBI Taxonomy" id="585594"/>
    <lineage>
        <taxon>Eukaryota</taxon>
        <taxon>Fungi</taxon>
        <taxon>Dikarya</taxon>
        <taxon>Ascomycota</taxon>
        <taxon>Pezizomycotina</taxon>
        <taxon>Sordariomycetes</taxon>
        <taxon>Sordariomycetidae</taxon>
        <taxon>Sordariales</taxon>
        <taxon>Podosporaceae</taxon>
        <taxon>Cladorrhinum</taxon>
    </lineage>
</organism>
<evidence type="ECO:0000256" key="1">
    <source>
        <dbReference type="SAM" id="MobiDB-lite"/>
    </source>
</evidence>
<gene>
    <name evidence="2" type="ORF">QBC42DRAFT_145102</name>
</gene>
<proteinExistence type="predicted"/>
<keyword evidence="3" id="KW-1185">Reference proteome</keyword>
<feature type="non-terminal residue" evidence="2">
    <location>
        <position position="1"/>
    </location>
</feature>
<sequence length="94" mass="10989">PCSELGVVLHITNKLRAKDLSKVKIEEHRMRAFASIYVRIRQVPRTSQQRLEKWLALHDDETQDWDLGDFRNTTEKDVREGKIPREPGIPPEAK</sequence>
<reference evidence="2" key="2">
    <citation type="submission" date="2023-06" db="EMBL/GenBank/DDBJ databases">
        <authorList>
            <consortium name="Lawrence Berkeley National Laboratory"/>
            <person name="Mondo S.J."/>
            <person name="Hensen N."/>
            <person name="Bonometti L."/>
            <person name="Westerberg I."/>
            <person name="Brannstrom I.O."/>
            <person name="Guillou S."/>
            <person name="Cros-Aarteil S."/>
            <person name="Calhoun S."/>
            <person name="Haridas S."/>
            <person name="Kuo A."/>
            <person name="Pangilinan J."/>
            <person name="Riley R."/>
            <person name="Labutti K."/>
            <person name="Andreopoulos B."/>
            <person name="Lipzen A."/>
            <person name="Chen C."/>
            <person name="Yanf M."/>
            <person name="Daum C."/>
            <person name="Ng V."/>
            <person name="Clum A."/>
            <person name="Steindorff A."/>
            <person name="Ohm R."/>
            <person name="Martin F."/>
            <person name="Silar P."/>
            <person name="Natvig D."/>
            <person name="Lalanne C."/>
            <person name="Gautier V."/>
            <person name="Ament-Velasquez S.L."/>
            <person name="Kruys A."/>
            <person name="Hutchinson M.I."/>
            <person name="Powell A.J."/>
            <person name="Barry K."/>
            <person name="Miller A.N."/>
            <person name="Grigoriev I.V."/>
            <person name="Debuchy R."/>
            <person name="Gladieux P."/>
            <person name="Thoren M.H."/>
            <person name="Johannesson H."/>
        </authorList>
    </citation>
    <scope>NUCLEOTIDE SEQUENCE</scope>
    <source>
        <strain evidence="2">PSN324</strain>
    </source>
</reference>
<accession>A0AAV9HIR3</accession>
<name>A0AAV9HIR3_9PEZI</name>
<protein>
    <submittedName>
        <fullName evidence="2">Uncharacterized protein</fullName>
    </submittedName>
</protein>
<dbReference type="EMBL" id="MU865024">
    <property type="protein sequence ID" value="KAK4459909.1"/>
    <property type="molecule type" value="Genomic_DNA"/>
</dbReference>
<dbReference type="Proteomes" id="UP001321749">
    <property type="component" value="Unassembled WGS sequence"/>
</dbReference>
<comment type="caution">
    <text evidence="2">The sequence shown here is derived from an EMBL/GenBank/DDBJ whole genome shotgun (WGS) entry which is preliminary data.</text>
</comment>
<reference evidence="2" key="1">
    <citation type="journal article" date="2023" name="Mol. Phylogenet. Evol.">
        <title>Genome-scale phylogeny and comparative genomics of the fungal order Sordariales.</title>
        <authorList>
            <person name="Hensen N."/>
            <person name="Bonometti L."/>
            <person name="Westerberg I."/>
            <person name="Brannstrom I.O."/>
            <person name="Guillou S."/>
            <person name="Cros-Aarteil S."/>
            <person name="Calhoun S."/>
            <person name="Haridas S."/>
            <person name="Kuo A."/>
            <person name="Mondo S."/>
            <person name="Pangilinan J."/>
            <person name="Riley R."/>
            <person name="LaButti K."/>
            <person name="Andreopoulos B."/>
            <person name="Lipzen A."/>
            <person name="Chen C."/>
            <person name="Yan M."/>
            <person name="Daum C."/>
            <person name="Ng V."/>
            <person name="Clum A."/>
            <person name="Steindorff A."/>
            <person name="Ohm R.A."/>
            <person name="Martin F."/>
            <person name="Silar P."/>
            <person name="Natvig D.O."/>
            <person name="Lalanne C."/>
            <person name="Gautier V."/>
            <person name="Ament-Velasquez S.L."/>
            <person name="Kruys A."/>
            <person name="Hutchinson M.I."/>
            <person name="Powell A.J."/>
            <person name="Barry K."/>
            <person name="Miller A.N."/>
            <person name="Grigoriev I.V."/>
            <person name="Debuchy R."/>
            <person name="Gladieux P."/>
            <person name="Hiltunen Thoren M."/>
            <person name="Johannesson H."/>
        </authorList>
    </citation>
    <scope>NUCLEOTIDE SEQUENCE</scope>
    <source>
        <strain evidence="2">PSN324</strain>
    </source>
</reference>
<feature type="region of interest" description="Disordered" evidence="1">
    <location>
        <begin position="65"/>
        <end position="94"/>
    </location>
</feature>